<dbReference type="PANTHER" id="PTHR10900:SF77">
    <property type="entry name" value="FI19380P1"/>
    <property type="match status" value="1"/>
</dbReference>
<evidence type="ECO:0000256" key="1">
    <source>
        <dbReference type="SAM" id="MobiDB-lite"/>
    </source>
</evidence>
<dbReference type="Pfam" id="PF02469">
    <property type="entry name" value="Fasciclin"/>
    <property type="match status" value="1"/>
</dbReference>
<evidence type="ECO:0000313" key="5">
    <source>
        <dbReference type="Proteomes" id="UP000515489"/>
    </source>
</evidence>
<dbReference type="AlphaFoldDB" id="A0A7G7W457"/>
<dbReference type="PROSITE" id="PS50213">
    <property type="entry name" value="FAS1"/>
    <property type="match status" value="1"/>
</dbReference>
<dbReference type="Proteomes" id="UP000515489">
    <property type="component" value="Chromosome"/>
</dbReference>
<dbReference type="InterPro" id="IPR000782">
    <property type="entry name" value="FAS1_domain"/>
</dbReference>
<feature type="chain" id="PRO_5028924704" evidence="2">
    <location>
        <begin position="26"/>
        <end position="246"/>
    </location>
</feature>
<keyword evidence="2" id="KW-0732">Signal</keyword>
<dbReference type="EMBL" id="CP060202">
    <property type="protein sequence ID" value="QNH61150.1"/>
    <property type="molecule type" value="Genomic_DNA"/>
</dbReference>
<evidence type="ECO:0000256" key="2">
    <source>
        <dbReference type="SAM" id="SignalP"/>
    </source>
</evidence>
<proteinExistence type="predicted"/>
<reference evidence="4 5" key="1">
    <citation type="submission" date="2020-08" db="EMBL/GenBank/DDBJ databases">
        <title>Hymenobacter sp. S2-20-2 genome sequencing.</title>
        <authorList>
            <person name="Jin L."/>
        </authorList>
    </citation>
    <scope>NUCLEOTIDE SEQUENCE [LARGE SCALE GENOMIC DNA]</scope>
    <source>
        <strain evidence="4 5">S2-20-2</strain>
    </source>
</reference>
<gene>
    <name evidence="4" type="ORF">H4317_13350</name>
</gene>
<feature type="signal peptide" evidence="2">
    <location>
        <begin position="1"/>
        <end position="25"/>
    </location>
</feature>
<dbReference type="FunFam" id="2.30.180.10:FF:000019">
    <property type="entry name" value="Cell surface lipoprotein"/>
    <property type="match status" value="1"/>
</dbReference>
<dbReference type="PANTHER" id="PTHR10900">
    <property type="entry name" value="PERIOSTIN-RELATED"/>
    <property type="match status" value="1"/>
</dbReference>
<dbReference type="InterPro" id="IPR050904">
    <property type="entry name" value="Adhesion/Biosynth-related"/>
</dbReference>
<feature type="compositionally biased region" description="Basic and acidic residues" evidence="1">
    <location>
        <begin position="29"/>
        <end position="44"/>
    </location>
</feature>
<feature type="domain" description="FAS1" evidence="3">
    <location>
        <begin position="105"/>
        <end position="242"/>
    </location>
</feature>
<dbReference type="SUPFAM" id="SSF82153">
    <property type="entry name" value="FAS1 domain"/>
    <property type="match status" value="1"/>
</dbReference>
<dbReference type="InterPro" id="IPR036378">
    <property type="entry name" value="FAS1_dom_sf"/>
</dbReference>
<dbReference type="GO" id="GO:0005615">
    <property type="term" value="C:extracellular space"/>
    <property type="evidence" value="ECO:0007669"/>
    <property type="project" value="TreeGrafter"/>
</dbReference>
<dbReference type="SMART" id="SM00554">
    <property type="entry name" value="FAS1"/>
    <property type="match status" value="1"/>
</dbReference>
<organism evidence="4 5">
    <name type="scientific">Hymenobacter sediminicola</name>
    <dbReference type="NCBI Taxonomy" id="2761579"/>
    <lineage>
        <taxon>Bacteria</taxon>
        <taxon>Pseudomonadati</taxon>
        <taxon>Bacteroidota</taxon>
        <taxon>Cytophagia</taxon>
        <taxon>Cytophagales</taxon>
        <taxon>Hymenobacteraceae</taxon>
        <taxon>Hymenobacter</taxon>
    </lineage>
</organism>
<dbReference type="Gene3D" id="2.30.180.10">
    <property type="entry name" value="FAS1 domain"/>
    <property type="match status" value="1"/>
</dbReference>
<evidence type="ECO:0000259" key="3">
    <source>
        <dbReference type="PROSITE" id="PS50213"/>
    </source>
</evidence>
<accession>A0A7G7W457</accession>
<keyword evidence="5" id="KW-1185">Reference proteome</keyword>
<dbReference type="KEGG" id="hsk:H4317_13350"/>
<name>A0A7G7W457_9BACT</name>
<evidence type="ECO:0000313" key="4">
    <source>
        <dbReference type="EMBL" id="QNH61150.1"/>
    </source>
</evidence>
<sequence length="246" mass="25675">MLKQLFSLTALALVLSVGTATTTQAQTKTKSDDEKTKTKDAEMTTKTKVADDGKMKVKGEAADGSKMKATTKPRKGADMKNMQMSEAAPAAGAGVMVGGAMMTPDKDIVDNAVGSSEHTTLVAAVKAGGLVETLKGAGPFTVFAPTNAAFEKLPAGTVNTLVMPENKQKLTTILTYHVVPGRLMAADLKDGQTLTTVEGEMLTVHRKGDMVMLHDAKGGMANVTIPNVVSSNGVTHVIDTVLMPTK</sequence>
<protein>
    <submittedName>
        <fullName evidence="4">Fasciclin domain-containing protein</fullName>
    </submittedName>
</protein>
<feature type="region of interest" description="Disordered" evidence="1">
    <location>
        <begin position="21"/>
        <end position="44"/>
    </location>
</feature>